<keyword evidence="5" id="KW-1003">Cell membrane</keyword>
<name>A0A6G1CDT8_9ORYZ</name>
<keyword evidence="12" id="KW-0418">Kinase</keyword>
<comment type="similarity">
    <text evidence="3">In the C-terminal section; belongs to the protein kinase superfamily. Ser/Thr protein kinase family.</text>
</comment>
<evidence type="ECO:0000256" key="9">
    <source>
        <dbReference type="ARBA" id="ARBA00022729"/>
    </source>
</evidence>
<dbReference type="Gene3D" id="2.60.120.200">
    <property type="match status" value="1"/>
</dbReference>
<feature type="signal peptide" evidence="21">
    <location>
        <begin position="1"/>
        <end position="19"/>
    </location>
</feature>
<dbReference type="EC" id="2.7.11.1" evidence="4"/>
<evidence type="ECO:0000256" key="21">
    <source>
        <dbReference type="SAM" id="SignalP"/>
    </source>
</evidence>
<keyword evidence="13 20" id="KW-0067">ATP-binding</keyword>
<dbReference type="InterPro" id="IPR011009">
    <property type="entry name" value="Kinase-like_dom_sf"/>
</dbReference>
<evidence type="ECO:0000256" key="1">
    <source>
        <dbReference type="ARBA" id="ARBA00004251"/>
    </source>
</evidence>
<feature type="chain" id="PRO_5026079138" description="non-specific serine/threonine protein kinase" evidence="21">
    <location>
        <begin position="20"/>
        <end position="647"/>
    </location>
</feature>
<feature type="domain" description="Protein kinase" evidence="22">
    <location>
        <begin position="316"/>
        <end position="602"/>
    </location>
</feature>
<dbReference type="PANTHER" id="PTHR27007">
    <property type="match status" value="1"/>
</dbReference>
<dbReference type="FunFam" id="3.30.200.20:FF:000112">
    <property type="entry name" value="Lectin-domain containing receptor kinase A4.3"/>
    <property type="match status" value="1"/>
</dbReference>
<evidence type="ECO:0000256" key="18">
    <source>
        <dbReference type="ARBA" id="ARBA00048659"/>
    </source>
</evidence>
<gene>
    <name evidence="23" type="ORF">E2562_011864</name>
</gene>
<keyword evidence="6" id="KW-0723">Serine/threonine-protein kinase</keyword>
<keyword evidence="15" id="KW-0472">Membrane</keyword>
<dbReference type="GO" id="GO:1901001">
    <property type="term" value="P:negative regulation of response to salt stress"/>
    <property type="evidence" value="ECO:0007669"/>
    <property type="project" value="UniProtKB-ARBA"/>
</dbReference>
<dbReference type="SUPFAM" id="SSF56112">
    <property type="entry name" value="Protein kinase-like (PK-like)"/>
    <property type="match status" value="1"/>
</dbReference>
<reference evidence="23 24" key="1">
    <citation type="submission" date="2019-11" db="EMBL/GenBank/DDBJ databases">
        <title>Whole genome sequence of Oryza granulata.</title>
        <authorList>
            <person name="Li W."/>
        </authorList>
    </citation>
    <scope>NUCLEOTIDE SEQUENCE [LARGE SCALE GENOMIC DNA]</scope>
    <source>
        <strain evidence="24">cv. Menghai</strain>
        <tissue evidence="23">Leaf</tissue>
    </source>
</reference>
<organism evidence="23 24">
    <name type="scientific">Oryza meyeriana var. granulata</name>
    <dbReference type="NCBI Taxonomy" id="110450"/>
    <lineage>
        <taxon>Eukaryota</taxon>
        <taxon>Viridiplantae</taxon>
        <taxon>Streptophyta</taxon>
        <taxon>Embryophyta</taxon>
        <taxon>Tracheophyta</taxon>
        <taxon>Spermatophyta</taxon>
        <taxon>Magnoliopsida</taxon>
        <taxon>Liliopsida</taxon>
        <taxon>Poales</taxon>
        <taxon>Poaceae</taxon>
        <taxon>BOP clade</taxon>
        <taxon>Oryzoideae</taxon>
        <taxon>Oryzeae</taxon>
        <taxon>Oryzinae</taxon>
        <taxon>Oryza</taxon>
        <taxon>Oryza meyeriana</taxon>
    </lineage>
</organism>
<keyword evidence="17" id="KW-0325">Glycoprotein</keyword>
<dbReference type="FunFam" id="2.60.120.200:FF:000112">
    <property type="entry name" value="L-type lectin-domain containing receptor kinase V.9"/>
    <property type="match status" value="1"/>
</dbReference>
<keyword evidence="14" id="KW-1133">Transmembrane helix</keyword>
<dbReference type="FunFam" id="1.10.510.10:FF:000517">
    <property type="entry name" value="Putative receptor kinase Lecrk"/>
    <property type="match status" value="1"/>
</dbReference>
<dbReference type="PROSITE" id="PS00107">
    <property type="entry name" value="PROTEIN_KINASE_ATP"/>
    <property type="match status" value="1"/>
</dbReference>
<evidence type="ECO:0000313" key="23">
    <source>
        <dbReference type="EMBL" id="KAF0898785.1"/>
    </source>
</evidence>
<comment type="catalytic activity">
    <reaction evidence="19">
        <text>L-seryl-[protein] + ATP = O-phospho-L-seryl-[protein] + ADP + H(+)</text>
        <dbReference type="Rhea" id="RHEA:17989"/>
        <dbReference type="Rhea" id="RHEA-COMP:9863"/>
        <dbReference type="Rhea" id="RHEA-COMP:11604"/>
        <dbReference type="ChEBI" id="CHEBI:15378"/>
        <dbReference type="ChEBI" id="CHEBI:29999"/>
        <dbReference type="ChEBI" id="CHEBI:30616"/>
        <dbReference type="ChEBI" id="CHEBI:83421"/>
        <dbReference type="ChEBI" id="CHEBI:456216"/>
        <dbReference type="EC" id="2.7.11.1"/>
    </reaction>
    <physiologicalReaction direction="left-to-right" evidence="19">
        <dbReference type="Rhea" id="RHEA:17990"/>
    </physiologicalReaction>
</comment>
<accession>A0A6G1CDT8</accession>
<dbReference type="InterPro" id="IPR013320">
    <property type="entry name" value="ConA-like_dom_sf"/>
</dbReference>
<keyword evidence="10" id="KW-0430">Lectin</keyword>
<dbReference type="AlphaFoldDB" id="A0A6G1CDT8"/>
<evidence type="ECO:0000256" key="17">
    <source>
        <dbReference type="ARBA" id="ARBA00023180"/>
    </source>
</evidence>
<dbReference type="OrthoDB" id="543442at2759"/>
<dbReference type="GO" id="GO:0004674">
    <property type="term" value="F:protein serine/threonine kinase activity"/>
    <property type="evidence" value="ECO:0007669"/>
    <property type="project" value="UniProtKB-KW"/>
</dbReference>
<evidence type="ECO:0000256" key="15">
    <source>
        <dbReference type="ARBA" id="ARBA00023136"/>
    </source>
</evidence>
<evidence type="ECO:0000256" key="10">
    <source>
        <dbReference type="ARBA" id="ARBA00022734"/>
    </source>
</evidence>
<dbReference type="InterPro" id="IPR001220">
    <property type="entry name" value="Legume_lectin_dom"/>
</dbReference>
<dbReference type="SUPFAM" id="SSF49899">
    <property type="entry name" value="Concanavalin A-like lectins/glucanases"/>
    <property type="match status" value="1"/>
</dbReference>
<keyword evidence="9 21" id="KW-0732">Signal</keyword>
<dbReference type="Pfam" id="PF00139">
    <property type="entry name" value="Lectin_legB"/>
    <property type="match status" value="1"/>
</dbReference>
<dbReference type="Pfam" id="PF00069">
    <property type="entry name" value="Pkinase"/>
    <property type="match status" value="1"/>
</dbReference>
<dbReference type="InterPro" id="IPR017441">
    <property type="entry name" value="Protein_kinase_ATP_BS"/>
</dbReference>
<comment type="subcellular location">
    <subcellularLocation>
        <location evidence="1">Cell membrane</location>
        <topology evidence="1">Single-pass type I membrane protein</topology>
    </subcellularLocation>
</comment>
<proteinExistence type="inferred from homology"/>
<dbReference type="Gene3D" id="1.10.510.10">
    <property type="entry name" value="Transferase(Phosphotransferase) domain 1"/>
    <property type="match status" value="1"/>
</dbReference>
<dbReference type="PROSITE" id="PS00108">
    <property type="entry name" value="PROTEIN_KINASE_ST"/>
    <property type="match status" value="1"/>
</dbReference>
<evidence type="ECO:0000256" key="14">
    <source>
        <dbReference type="ARBA" id="ARBA00022989"/>
    </source>
</evidence>
<evidence type="ECO:0000256" key="12">
    <source>
        <dbReference type="ARBA" id="ARBA00022777"/>
    </source>
</evidence>
<dbReference type="InterPro" id="IPR000719">
    <property type="entry name" value="Prot_kinase_dom"/>
</dbReference>
<evidence type="ECO:0000256" key="8">
    <source>
        <dbReference type="ARBA" id="ARBA00022692"/>
    </source>
</evidence>
<dbReference type="InterPro" id="IPR008271">
    <property type="entry name" value="Ser/Thr_kinase_AS"/>
</dbReference>
<dbReference type="GO" id="GO:0030246">
    <property type="term" value="F:carbohydrate binding"/>
    <property type="evidence" value="ECO:0007669"/>
    <property type="project" value="UniProtKB-KW"/>
</dbReference>
<dbReference type="InterPro" id="IPR050528">
    <property type="entry name" value="L-type_Lectin-RKs"/>
</dbReference>
<dbReference type="EMBL" id="SPHZ02000009">
    <property type="protein sequence ID" value="KAF0898785.1"/>
    <property type="molecule type" value="Genomic_DNA"/>
</dbReference>
<evidence type="ECO:0000256" key="13">
    <source>
        <dbReference type="ARBA" id="ARBA00022840"/>
    </source>
</evidence>
<sequence>MVSLPWLVLLLAVAVSVDAATGGGAEFVYDGFGGAALALDGMATVTPGGLLLLTNDTDMNKGHAFHPEPVRFDGGGGVASSFSTTFVFAIVSEFLDLSTSGFAFLVAPSRDLSTAMPQQYLGMFNGSGNGDARNRIFAVEFDTVRNPEFADINNNHVGVDVNSLNSSAAATAGYYDDATAAFQNLSLISRQPMQVWVDYDAAAGEVTVAMAPARWPRPKKPLLSTEVNLSTVVADTAYVGFSSASSIVLCKHYVLSWSFRLGGGAAPALDYAKLPKLPRIGPKPRSKALTVALPIVTTFGPHRFAFKDLYDATGGFKDKRLLGAGGFGSVYKGVLPGSRTEVAVKRVSHESRQGMKEFIAEVVSIGRIRHRNLVQLLGYCRRKGELLLVYDYMSNGSLDKYLYGCDDKPILNWDQRIYIIKGVASGLLYMHEDWEQVVIHRDIKASNVLLDGEMNGRLGDFGLARLYDHGADPQTTHVVGTMGYLAPEMVRSGKATTLSDVFAFGAFLLEVTCGRRPIEEEEAVAGADDDDRFVLVDWVLGHWRKGAITDAVDAKLGGEYDAAEADLVLRLGLTCLHPSPAARPSMRQVMQYLDGSARLPELPPTYVTFNMLAAMDTQQNVFGAWSVRRSSAMSVATMSDIGLSGGR</sequence>
<comment type="caution">
    <text evidence="23">The sequence shown here is derived from an EMBL/GenBank/DDBJ whole genome shotgun (WGS) entry which is preliminary data.</text>
</comment>
<keyword evidence="24" id="KW-1185">Reference proteome</keyword>
<dbReference type="PROSITE" id="PS50011">
    <property type="entry name" value="PROTEIN_KINASE_DOM"/>
    <property type="match status" value="1"/>
</dbReference>
<feature type="binding site" evidence="20">
    <location>
        <position position="345"/>
    </location>
    <ligand>
        <name>ATP</name>
        <dbReference type="ChEBI" id="CHEBI:30616"/>
    </ligand>
</feature>
<protein>
    <recommendedName>
        <fullName evidence="4">non-specific serine/threonine protein kinase</fullName>
        <ecNumber evidence="4">2.7.11.1</ecNumber>
    </recommendedName>
</protein>
<evidence type="ECO:0000256" key="4">
    <source>
        <dbReference type="ARBA" id="ARBA00012513"/>
    </source>
</evidence>
<evidence type="ECO:0000256" key="6">
    <source>
        <dbReference type="ARBA" id="ARBA00022527"/>
    </source>
</evidence>
<evidence type="ECO:0000256" key="20">
    <source>
        <dbReference type="PROSITE-ProRule" id="PRU10141"/>
    </source>
</evidence>
<evidence type="ECO:0000256" key="11">
    <source>
        <dbReference type="ARBA" id="ARBA00022741"/>
    </source>
</evidence>
<evidence type="ECO:0000256" key="16">
    <source>
        <dbReference type="ARBA" id="ARBA00023170"/>
    </source>
</evidence>
<evidence type="ECO:0000256" key="2">
    <source>
        <dbReference type="ARBA" id="ARBA00008536"/>
    </source>
</evidence>
<dbReference type="CDD" id="cd06899">
    <property type="entry name" value="lectin_legume_LecRK_Arcelin_ConA"/>
    <property type="match status" value="1"/>
</dbReference>
<evidence type="ECO:0000256" key="7">
    <source>
        <dbReference type="ARBA" id="ARBA00022679"/>
    </source>
</evidence>
<dbReference type="SMART" id="SM00220">
    <property type="entry name" value="S_TKc"/>
    <property type="match status" value="1"/>
</dbReference>
<comment type="similarity">
    <text evidence="2">In the N-terminal section; belongs to the leguminous lectin family.</text>
</comment>
<evidence type="ECO:0000313" key="24">
    <source>
        <dbReference type="Proteomes" id="UP000479710"/>
    </source>
</evidence>
<evidence type="ECO:0000256" key="3">
    <source>
        <dbReference type="ARBA" id="ARBA00010217"/>
    </source>
</evidence>
<keyword evidence="8" id="KW-0812">Transmembrane</keyword>
<keyword evidence="16" id="KW-0675">Receptor</keyword>
<keyword evidence="11 20" id="KW-0547">Nucleotide-binding</keyword>
<keyword evidence="7" id="KW-0808">Transferase</keyword>
<evidence type="ECO:0000256" key="5">
    <source>
        <dbReference type="ARBA" id="ARBA00022475"/>
    </source>
</evidence>
<dbReference type="GO" id="GO:0005524">
    <property type="term" value="F:ATP binding"/>
    <property type="evidence" value="ECO:0007669"/>
    <property type="project" value="UniProtKB-UniRule"/>
</dbReference>
<dbReference type="GO" id="GO:0005886">
    <property type="term" value="C:plasma membrane"/>
    <property type="evidence" value="ECO:0007669"/>
    <property type="project" value="UniProtKB-SubCell"/>
</dbReference>
<comment type="catalytic activity">
    <reaction evidence="18">
        <text>L-threonyl-[protein] + ATP = O-phospho-L-threonyl-[protein] + ADP + H(+)</text>
        <dbReference type="Rhea" id="RHEA:46608"/>
        <dbReference type="Rhea" id="RHEA-COMP:11060"/>
        <dbReference type="Rhea" id="RHEA-COMP:11605"/>
        <dbReference type="ChEBI" id="CHEBI:15378"/>
        <dbReference type="ChEBI" id="CHEBI:30013"/>
        <dbReference type="ChEBI" id="CHEBI:30616"/>
        <dbReference type="ChEBI" id="CHEBI:61977"/>
        <dbReference type="ChEBI" id="CHEBI:456216"/>
        <dbReference type="EC" id="2.7.11.1"/>
    </reaction>
    <physiologicalReaction direction="left-to-right" evidence="18">
        <dbReference type="Rhea" id="RHEA:46609"/>
    </physiologicalReaction>
</comment>
<dbReference type="Proteomes" id="UP000479710">
    <property type="component" value="Unassembled WGS sequence"/>
</dbReference>
<dbReference type="Gene3D" id="3.30.200.20">
    <property type="entry name" value="Phosphorylase Kinase, domain 1"/>
    <property type="match status" value="1"/>
</dbReference>
<dbReference type="CDD" id="cd14066">
    <property type="entry name" value="STKc_IRAK"/>
    <property type="match status" value="1"/>
</dbReference>
<evidence type="ECO:0000256" key="19">
    <source>
        <dbReference type="ARBA" id="ARBA00048977"/>
    </source>
</evidence>
<evidence type="ECO:0000259" key="22">
    <source>
        <dbReference type="PROSITE" id="PS50011"/>
    </source>
</evidence>